<name>A0AAE1A7M3_9GAST</name>
<sequence length="108" mass="12012">MTTGQSSYYNHVHTSGTDSLLRATLVRSELVNEPCICPSQLAESQEEGQTQILFSHSVFLFLLKFAVAIATYMFKFYPSKLCWTLTPTIPGSKGHFRPSNASRPVKPA</sequence>
<evidence type="ECO:0000313" key="3">
    <source>
        <dbReference type="Proteomes" id="UP001283361"/>
    </source>
</evidence>
<gene>
    <name evidence="2" type="ORF">RRG08_043614</name>
</gene>
<comment type="caution">
    <text evidence="2">The sequence shown here is derived from an EMBL/GenBank/DDBJ whole genome shotgun (WGS) entry which is preliminary data.</text>
</comment>
<evidence type="ECO:0000313" key="2">
    <source>
        <dbReference type="EMBL" id="KAK3781707.1"/>
    </source>
</evidence>
<keyword evidence="1" id="KW-0472">Membrane</keyword>
<keyword evidence="3" id="KW-1185">Reference proteome</keyword>
<evidence type="ECO:0000256" key="1">
    <source>
        <dbReference type="SAM" id="Phobius"/>
    </source>
</evidence>
<proteinExistence type="predicted"/>
<protein>
    <submittedName>
        <fullName evidence="2">Uncharacterized protein</fullName>
    </submittedName>
</protein>
<organism evidence="2 3">
    <name type="scientific">Elysia crispata</name>
    <name type="common">lettuce slug</name>
    <dbReference type="NCBI Taxonomy" id="231223"/>
    <lineage>
        <taxon>Eukaryota</taxon>
        <taxon>Metazoa</taxon>
        <taxon>Spiralia</taxon>
        <taxon>Lophotrochozoa</taxon>
        <taxon>Mollusca</taxon>
        <taxon>Gastropoda</taxon>
        <taxon>Heterobranchia</taxon>
        <taxon>Euthyneura</taxon>
        <taxon>Panpulmonata</taxon>
        <taxon>Sacoglossa</taxon>
        <taxon>Placobranchoidea</taxon>
        <taxon>Plakobranchidae</taxon>
        <taxon>Elysia</taxon>
    </lineage>
</organism>
<feature type="transmembrane region" description="Helical" evidence="1">
    <location>
        <begin position="53"/>
        <end position="74"/>
    </location>
</feature>
<accession>A0AAE1A7M3</accession>
<dbReference type="EMBL" id="JAWDGP010002612">
    <property type="protein sequence ID" value="KAK3781707.1"/>
    <property type="molecule type" value="Genomic_DNA"/>
</dbReference>
<keyword evidence="1" id="KW-0812">Transmembrane</keyword>
<keyword evidence="1" id="KW-1133">Transmembrane helix</keyword>
<reference evidence="2" key="1">
    <citation type="journal article" date="2023" name="G3 (Bethesda)">
        <title>A reference genome for the long-term kleptoplast-retaining sea slug Elysia crispata morphotype clarki.</title>
        <authorList>
            <person name="Eastman K.E."/>
            <person name="Pendleton A.L."/>
            <person name="Shaikh M.A."/>
            <person name="Suttiyut T."/>
            <person name="Ogas R."/>
            <person name="Tomko P."/>
            <person name="Gavelis G."/>
            <person name="Widhalm J.R."/>
            <person name="Wisecaver J.H."/>
        </authorList>
    </citation>
    <scope>NUCLEOTIDE SEQUENCE</scope>
    <source>
        <strain evidence="2">ECLA1</strain>
    </source>
</reference>
<dbReference type="Proteomes" id="UP001283361">
    <property type="component" value="Unassembled WGS sequence"/>
</dbReference>
<dbReference type="AlphaFoldDB" id="A0AAE1A7M3"/>